<feature type="transmembrane region" description="Helical" evidence="7">
    <location>
        <begin position="258"/>
        <end position="278"/>
    </location>
</feature>
<feature type="transmembrane region" description="Helical" evidence="7">
    <location>
        <begin position="366"/>
        <end position="393"/>
    </location>
</feature>
<evidence type="ECO:0000256" key="1">
    <source>
        <dbReference type="ARBA" id="ARBA00004141"/>
    </source>
</evidence>
<evidence type="ECO:0000313" key="9">
    <source>
        <dbReference type="EMBL" id="QJS34587.1"/>
    </source>
</evidence>
<feature type="transmembrane region" description="Helical" evidence="7">
    <location>
        <begin position="190"/>
        <end position="213"/>
    </location>
</feature>
<feature type="transmembrane region" description="Helical" evidence="7">
    <location>
        <begin position="136"/>
        <end position="154"/>
    </location>
</feature>
<gene>
    <name evidence="9" type="primary">ND2</name>
</gene>
<dbReference type="EC" id="7.1.1.2" evidence="2"/>
<evidence type="ECO:0000256" key="2">
    <source>
        <dbReference type="ARBA" id="ARBA00012944"/>
    </source>
</evidence>
<dbReference type="GO" id="GO:0016020">
    <property type="term" value="C:membrane"/>
    <property type="evidence" value="ECO:0007669"/>
    <property type="project" value="UniProtKB-SubCell"/>
</dbReference>
<dbReference type="GO" id="GO:0008137">
    <property type="term" value="F:NADH dehydrogenase (ubiquinone) activity"/>
    <property type="evidence" value="ECO:0007669"/>
    <property type="project" value="UniProtKB-EC"/>
</dbReference>
<feature type="transmembrane region" description="Helical" evidence="7">
    <location>
        <begin position="493"/>
        <end position="516"/>
    </location>
</feature>
<dbReference type="AlphaFoldDB" id="A0A6M4RMZ2"/>
<keyword evidence="9" id="KW-0496">Mitochondrion</keyword>
<reference evidence="9" key="1">
    <citation type="submission" date="2020-04" db="EMBL/GenBank/DDBJ databases">
        <title>Phylogenetics and mitogenome organisation in black corals (Anthozoa: Hexacorallia: Antipatharia): An order-wide survey inferred from complete mitochondrial genomes.</title>
        <authorList>
            <person name="Barrett N.J."/>
            <person name="Hogan R."/>
            <person name="Allcock L."/>
            <person name="Molodtsova T.N."/>
            <person name="Hopkins K.P."/>
            <person name="Wheeler A.J."/>
            <person name="Yesson C."/>
        </authorList>
    </citation>
    <scope>NUCLEOTIDE SEQUENCE</scope>
</reference>
<organism evidence="9">
    <name type="scientific">Phanopathes sp. NB-2020</name>
    <dbReference type="NCBI Taxonomy" id="2733772"/>
    <lineage>
        <taxon>Eukaryota</taxon>
        <taxon>Metazoa</taxon>
        <taxon>Cnidaria</taxon>
        <taxon>Anthozoa</taxon>
        <taxon>Hexacorallia</taxon>
        <taxon>Antipatharia</taxon>
        <taxon>Aphanipathidae</taxon>
        <taxon>Phanopathes</taxon>
    </lineage>
</organism>
<dbReference type="PANTHER" id="PTHR22773">
    <property type="entry name" value="NADH DEHYDROGENASE"/>
    <property type="match status" value="1"/>
</dbReference>
<geneLocation type="mitochondrion" evidence="9"/>
<dbReference type="InterPro" id="IPR010096">
    <property type="entry name" value="NADH-Q_OxRdtase_suN/2"/>
</dbReference>
<dbReference type="GO" id="GO:0042773">
    <property type="term" value="P:ATP synthesis coupled electron transport"/>
    <property type="evidence" value="ECO:0007669"/>
    <property type="project" value="InterPro"/>
</dbReference>
<comment type="subcellular location">
    <subcellularLocation>
        <location evidence="1">Membrane</location>
        <topology evidence="1">Multi-pass membrane protein</topology>
    </subcellularLocation>
</comment>
<sequence length="524" mass="55627">MGELLILSIIILGLVVYSVNGFPLKLPILTLLVIGWWGLSEGAGIFNLFPIGLFQNILLELPLRGYNGLLTVSSWAEATKLVIIIGSIAVLLMIDPSFQNKEGAFVTQNRALGLGSSNRKNNHNLRSNGESPQTGAHTPVLILMVTLGGALLVLSSNWLSVYLAIELPTLSLFILAAQKRGSGHSAESGLKYFVLGALSSGLFLFGCALLCGLTGGASIPCIDLVLNQGGAQTLDSAMAQVGPLSSDPSGVMAPIGSLFITVALLFKLSAAPFHMWAPDVYDGAPTTTTALLATVPKVAIFSILVSIGPVVNILLISAVFSIAVGAVGALNQTKIKRLLAYSGIGHMGFVLWGIEIGSFEGVLASLIYMILYVTMSICIFAIILALGVVKNLIVEFSGLSRREPVLALTLALTLLSIAGIPPLVGFLSKWLVLLSGVVYRYYLVSILAVVCSVIAGVYYVRIVKIIYFQADSSLLIGPKTLQKENRVNLRKSLLIGASLYPIGFTIVSPNFLLQIAHWATMGLF</sequence>
<dbReference type="HAMAP" id="MF_00445">
    <property type="entry name" value="NDH1_NuoN_1"/>
    <property type="match status" value="1"/>
</dbReference>
<evidence type="ECO:0000259" key="8">
    <source>
        <dbReference type="Pfam" id="PF00361"/>
    </source>
</evidence>
<feature type="transmembrane region" description="Helical" evidence="7">
    <location>
        <begin position="439"/>
        <end position="460"/>
    </location>
</feature>
<evidence type="ECO:0000256" key="4">
    <source>
        <dbReference type="ARBA" id="ARBA00022989"/>
    </source>
</evidence>
<comment type="catalytic activity">
    <reaction evidence="6">
        <text>a ubiquinone + NADH + 5 H(+)(in) = a ubiquinol + NAD(+) + 4 H(+)(out)</text>
        <dbReference type="Rhea" id="RHEA:29091"/>
        <dbReference type="Rhea" id="RHEA-COMP:9565"/>
        <dbReference type="Rhea" id="RHEA-COMP:9566"/>
        <dbReference type="ChEBI" id="CHEBI:15378"/>
        <dbReference type="ChEBI" id="CHEBI:16389"/>
        <dbReference type="ChEBI" id="CHEBI:17976"/>
        <dbReference type="ChEBI" id="CHEBI:57540"/>
        <dbReference type="ChEBI" id="CHEBI:57945"/>
        <dbReference type="EC" id="7.1.1.2"/>
    </reaction>
</comment>
<proteinExistence type="inferred from homology"/>
<feature type="transmembrane region" description="Helical" evidence="7">
    <location>
        <begin position="338"/>
        <end position="354"/>
    </location>
</feature>
<feature type="domain" description="NADH:quinone oxidoreductase/Mrp antiporter transmembrane" evidence="8">
    <location>
        <begin position="155"/>
        <end position="454"/>
    </location>
</feature>
<dbReference type="Pfam" id="PF00361">
    <property type="entry name" value="Proton_antipo_M"/>
    <property type="match status" value="1"/>
</dbReference>
<evidence type="ECO:0000256" key="7">
    <source>
        <dbReference type="SAM" id="Phobius"/>
    </source>
</evidence>
<evidence type="ECO:0000256" key="6">
    <source>
        <dbReference type="ARBA" id="ARBA00049551"/>
    </source>
</evidence>
<name>A0A6M4RMZ2_9CNID</name>
<protein>
    <recommendedName>
        <fullName evidence="2">NADH:ubiquinone reductase (H(+)-translocating)</fullName>
        <ecNumber evidence="2">7.1.1.2</ecNumber>
    </recommendedName>
</protein>
<keyword evidence="3 7" id="KW-0812">Transmembrane</keyword>
<feature type="transmembrane region" description="Helical" evidence="7">
    <location>
        <begin position="45"/>
        <end position="63"/>
    </location>
</feature>
<evidence type="ECO:0000256" key="3">
    <source>
        <dbReference type="ARBA" id="ARBA00022692"/>
    </source>
</evidence>
<evidence type="ECO:0000256" key="5">
    <source>
        <dbReference type="ARBA" id="ARBA00023136"/>
    </source>
</evidence>
<keyword evidence="5 7" id="KW-0472">Membrane</keyword>
<dbReference type="InterPro" id="IPR001750">
    <property type="entry name" value="ND/Mrp_TM"/>
</dbReference>
<feature type="transmembrane region" description="Helical" evidence="7">
    <location>
        <begin position="161"/>
        <end position="178"/>
    </location>
</feature>
<accession>A0A6M4RMZ2</accession>
<feature type="transmembrane region" description="Helical" evidence="7">
    <location>
        <begin position="405"/>
        <end position="427"/>
    </location>
</feature>
<feature type="transmembrane region" description="Helical" evidence="7">
    <location>
        <begin position="298"/>
        <end position="326"/>
    </location>
</feature>
<keyword evidence="4 7" id="KW-1133">Transmembrane helix</keyword>
<feature type="transmembrane region" description="Helical" evidence="7">
    <location>
        <begin position="75"/>
        <end position="94"/>
    </location>
</feature>
<dbReference type="EMBL" id="MT318852">
    <property type="protein sequence ID" value="QJS34587.1"/>
    <property type="molecule type" value="Genomic_DNA"/>
</dbReference>